<evidence type="ECO:0000313" key="1">
    <source>
        <dbReference type="EMBL" id="MFD1179205.1"/>
    </source>
</evidence>
<evidence type="ECO:0000313" key="2">
    <source>
        <dbReference type="Proteomes" id="UP001597262"/>
    </source>
</evidence>
<dbReference type="Proteomes" id="UP001597262">
    <property type="component" value="Unassembled WGS sequence"/>
</dbReference>
<name>A0ABW3S420_9BACL</name>
<keyword evidence="2" id="KW-1185">Reference proteome</keyword>
<dbReference type="RefSeq" id="WP_379321631.1">
    <property type="nucleotide sequence ID" value="NZ_JBHTLM010000026.1"/>
</dbReference>
<protein>
    <submittedName>
        <fullName evidence="1">Phage portal protein</fullName>
    </submittedName>
</protein>
<reference evidence="2" key="1">
    <citation type="journal article" date="2019" name="Int. J. Syst. Evol. Microbiol.">
        <title>The Global Catalogue of Microorganisms (GCM) 10K type strain sequencing project: providing services to taxonomists for standard genome sequencing and annotation.</title>
        <authorList>
            <consortium name="The Broad Institute Genomics Platform"/>
            <consortium name="The Broad Institute Genome Sequencing Center for Infectious Disease"/>
            <person name="Wu L."/>
            <person name="Ma J."/>
        </authorList>
    </citation>
    <scope>NUCLEOTIDE SEQUENCE [LARGE SCALE GENOMIC DNA]</scope>
    <source>
        <strain evidence="2">CCUG 59189</strain>
    </source>
</reference>
<dbReference type="InterPro" id="IPR014986">
    <property type="entry name" value="XkdN-like"/>
</dbReference>
<dbReference type="InterPro" id="IPR038559">
    <property type="entry name" value="XkdN-like_sf"/>
</dbReference>
<gene>
    <name evidence="1" type="ORF">ACFQ3W_23330</name>
</gene>
<organism evidence="1 2">
    <name type="scientific">Paenibacillus puldeungensis</name>
    <dbReference type="NCBI Taxonomy" id="696536"/>
    <lineage>
        <taxon>Bacteria</taxon>
        <taxon>Bacillati</taxon>
        <taxon>Bacillota</taxon>
        <taxon>Bacilli</taxon>
        <taxon>Bacillales</taxon>
        <taxon>Paenibacillaceae</taxon>
        <taxon>Paenibacillus</taxon>
    </lineage>
</organism>
<dbReference type="Pfam" id="PF08890">
    <property type="entry name" value="Phage_TAC_5"/>
    <property type="match status" value="1"/>
</dbReference>
<accession>A0ABW3S420</accession>
<sequence>MSLSAFFAQNVEQEITEEVVVSDRFKGEDGAPIPWKMRSMTEGENETIRKSSQRKIKEKGNVTFDINTEEYLTKLIVASVVYPDLKDAELQKSYGVLGAEQLVKKMLLAGEYATLLGKVQEINGFDKSVNDYADEVKN</sequence>
<proteinExistence type="predicted"/>
<comment type="caution">
    <text evidence="1">The sequence shown here is derived from an EMBL/GenBank/DDBJ whole genome shotgun (WGS) entry which is preliminary data.</text>
</comment>
<dbReference type="EMBL" id="JBHTLM010000026">
    <property type="protein sequence ID" value="MFD1179205.1"/>
    <property type="molecule type" value="Genomic_DNA"/>
</dbReference>
<dbReference type="Gene3D" id="3.30.2220.30">
    <property type="match status" value="1"/>
</dbReference>